<proteinExistence type="predicted"/>
<organism evidence="2">
    <name type="scientific">Entomoneis paludosa</name>
    <dbReference type="NCBI Taxonomy" id="265537"/>
    <lineage>
        <taxon>Eukaryota</taxon>
        <taxon>Sar</taxon>
        <taxon>Stramenopiles</taxon>
        <taxon>Ochrophyta</taxon>
        <taxon>Bacillariophyta</taxon>
        <taxon>Bacillariophyceae</taxon>
        <taxon>Bacillariophycidae</taxon>
        <taxon>Entomoneidaceae</taxon>
        <taxon>Entomoneis</taxon>
    </lineage>
</organism>
<protein>
    <submittedName>
        <fullName evidence="2">Uncharacterized protein</fullName>
    </submittedName>
</protein>
<gene>
    <name evidence="2" type="ORF">APAL1065_LOCUS2162</name>
</gene>
<dbReference type="EMBL" id="HBHT01003207">
    <property type="protein sequence ID" value="CAD9944072.1"/>
    <property type="molecule type" value="Transcribed_RNA"/>
</dbReference>
<accession>A0A7S2VCN4</accession>
<feature type="chain" id="PRO_5030923644" evidence="1">
    <location>
        <begin position="23"/>
        <end position="196"/>
    </location>
</feature>
<evidence type="ECO:0000313" key="2">
    <source>
        <dbReference type="EMBL" id="CAD9944072.1"/>
    </source>
</evidence>
<reference evidence="2" key="1">
    <citation type="submission" date="2021-01" db="EMBL/GenBank/DDBJ databases">
        <authorList>
            <person name="Corre E."/>
            <person name="Pelletier E."/>
            <person name="Niang G."/>
            <person name="Scheremetjew M."/>
            <person name="Finn R."/>
            <person name="Kale V."/>
            <person name="Holt S."/>
            <person name="Cochrane G."/>
            <person name="Meng A."/>
            <person name="Brown T."/>
            <person name="Cohen L."/>
        </authorList>
    </citation>
    <scope>NUCLEOTIDE SEQUENCE</scope>
    <source>
        <strain evidence="2">CCMP125</strain>
    </source>
</reference>
<dbReference type="AlphaFoldDB" id="A0A7S2VCN4"/>
<name>A0A7S2VCN4_9STRA</name>
<evidence type="ECO:0000256" key="1">
    <source>
        <dbReference type="SAM" id="SignalP"/>
    </source>
</evidence>
<sequence>MMNLWYTTLALLMMMTSHGATAQECRVAMGVSQANSVCDELITDEIKQFISFPFEQECAVETHEARRHLRSIPATNDQRDLSCANYYLLCTMGAGQYYCEYHAVHCTRRGLSEQGELEVQEDNNSMMAPQEQEQVRVLTEDPEDPLTAPGWESCKFPFGQFINDVTDFMGKYEKKGEIVQCFKYMWCRVKKTDSSP</sequence>
<keyword evidence="1" id="KW-0732">Signal</keyword>
<feature type="signal peptide" evidence="1">
    <location>
        <begin position="1"/>
        <end position="22"/>
    </location>
</feature>